<dbReference type="Proteomes" id="UP000230405">
    <property type="component" value="Unassembled WGS sequence"/>
</dbReference>
<evidence type="ECO:0000313" key="3">
    <source>
        <dbReference type="Proteomes" id="UP000230405"/>
    </source>
</evidence>
<dbReference type="GO" id="GO:0006950">
    <property type="term" value="P:response to stress"/>
    <property type="evidence" value="ECO:0007669"/>
    <property type="project" value="TreeGrafter"/>
</dbReference>
<dbReference type="PRINTS" id="PR00598">
    <property type="entry name" value="HTHMARR"/>
</dbReference>
<feature type="domain" description="HTH marR-type" evidence="1">
    <location>
        <begin position="1"/>
        <end position="130"/>
    </location>
</feature>
<evidence type="ECO:0000313" key="2">
    <source>
        <dbReference type="EMBL" id="PIZ98370.1"/>
    </source>
</evidence>
<dbReference type="InterPro" id="IPR036390">
    <property type="entry name" value="WH_DNA-bd_sf"/>
</dbReference>
<dbReference type="AlphaFoldDB" id="A0A2M7VD52"/>
<organism evidence="2 3">
    <name type="scientific">Candidatus Komeilibacteria bacterium CG_4_10_14_0_2_um_filter_37_10</name>
    <dbReference type="NCBI Taxonomy" id="1974470"/>
    <lineage>
        <taxon>Bacteria</taxon>
        <taxon>Candidatus Komeiliibacteriota</taxon>
    </lineage>
</organism>
<reference evidence="3" key="1">
    <citation type="submission" date="2017-09" db="EMBL/GenBank/DDBJ databases">
        <title>Depth-based differentiation of microbial function through sediment-hosted aquifers and enrichment of novel symbionts in the deep terrestrial subsurface.</title>
        <authorList>
            <person name="Probst A.J."/>
            <person name="Ladd B."/>
            <person name="Jarett J.K."/>
            <person name="Geller-Mcgrath D.E."/>
            <person name="Sieber C.M.K."/>
            <person name="Emerson J.B."/>
            <person name="Anantharaman K."/>
            <person name="Thomas B.C."/>
            <person name="Malmstrom R."/>
            <person name="Stieglmeier M."/>
            <person name="Klingl A."/>
            <person name="Woyke T."/>
            <person name="Ryan C.M."/>
            <person name="Banfield J.F."/>
        </authorList>
    </citation>
    <scope>NUCLEOTIDE SEQUENCE [LARGE SCALE GENOMIC DNA]</scope>
</reference>
<dbReference type="InterPro" id="IPR039422">
    <property type="entry name" value="MarR/SlyA-like"/>
</dbReference>
<dbReference type="InterPro" id="IPR000835">
    <property type="entry name" value="HTH_MarR-typ"/>
</dbReference>
<dbReference type="PANTHER" id="PTHR33164:SF43">
    <property type="entry name" value="HTH-TYPE TRANSCRIPTIONAL REPRESSOR YETL"/>
    <property type="match status" value="1"/>
</dbReference>
<dbReference type="PANTHER" id="PTHR33164">
    <property type="entry name" value="TRANSCRIPTIONAL REGULATOR, MARR FAMILY"/>
    <property type="match status" value="1"/>
</dbReference>
<comment type="caution">
    <text evidence="2">The sequence shown here is derived from an EMBL/GenBank/DDBJ whole genome shotgun (WGS) entry which is preliminary data.</text>
</comment>
<dbReference type="SMART" id="SM00347">
    <property type="entry name" value="HTH_MARR"/>
    <property type="match status" value="1"/>
</dbReference>
<sequence>MNFFFTLTKTNTILSRSLISQGLDFNDFMILSHLGTAPKQGLRRIDLAKKMGLTPSGITRMLLPLEKLHIIKRDLTGQDARARLASLTPAGRNLLRDASTRMELQIKDLLPINSNKEINSFVRLLEEIITRLD</sequence>
<name>A0A2M7VD52_9BACT</name>
<accession>A0A2M7VD52</accession>
<gene>
    <name evidence="2" type="ORF">COX77_04755</name>
</gene>
<evidence type="ECO:0000259" key="1">
    <source>
        <dbReference type="PROSITE" id="PS50995"/>
    </source>
</evidence>
<protein>
    <submittedName>
        <fullName evidence="2">MarR family transcriptional regulator</fullName>
    </submittedName>
</protein>
<dbReference type="EMBL" id="PFPO01000091">
    <property type="protein sequence ID" value="PIZ98370.1"/>
    <property type="molecule type" value="Genomic_DNA"/>
</dbReference>
<dbReference type="GO" id="GO:0003700">
    <property type="term" value="F:DNA-binding transcription factor activity"/>
    <property type="evidence" value="ECO:0007669"/>
    <property type="project" value="InterPro"/>
</dbReference>
<dbReference type="Gene3D" id="1.10.10.10">
    <property type="entry name" value="Winged helix-like DNA-binding domain superfamily/Winged helix DNA-binding domain"/>
    <property type="match status" value="1"/>
</dbReference>
<dbReference type="InterPro" id="IPR036388">
    <property type="entry name" value="WH-like_DNA-bd_sf"/>
</dbReference>
<proteinExistence type="predicted"/>
<dbReference type="SUPFAM" id="SSF46785">
    <property type="entry name" value="Winged helix' DNA-binding domain"/>
    <property type="match status" value="1"/>
</dbReference>
<dbReference type="PROSITE" id="PS50995">
    <property type="entry name" value="HTH_MARR_2"/>
    <property type="match status" value="1"/>
</dbReference>